<comment type="caution">
    <text evidence="2">The sequence shown here is derived from an EMBL/GenBank/DDBJ whole genome shotgun (WGS) entry which is preliminary data.</text>
</comment>
<organism evidence="2 3">
    <name type="scientific">Bacteroides fragilis CL07T12C05</name>
    <dbReference type="NCBI Taxonomy" id="997883"/>
    <lineage>
        <taxon>Bacteria</taxon>
        <taxon>Pseudomonadati</taxon>
        <taxon>Bacteroidota</taxon>
        <taxon>Bacteroidia</taxon>
        <taxon>Bacteroidales</taxon>
        <taxon>Bacteroidaceae</taxon>
        <taxon>Bacteroides</taxon>
    </lineage>
</organism>
<sequence length="432" mass="49381">MEHKEDKKHNKGGRPKKGATEKLTYRVAVKLAAADYFRLMTRAYEAGVSSSEYMRECFRNGHVKGRLSKEHAAHVRNLCGMANNLNQLAHRANAGGFYEERDDCKVVVARIHELFQDRDMMAKIVHGSNFKGVVDYILDKNKGVQLVAHEGLFMENKDTITMSFNIQSQMNGKVAKPVGHIALSFSKEDEPRLTNHVMAHIALEYMEKMGLRNTQFFIARHFDKEHPHVHIAFNRIGNDGRTISDRNERLRSTRICKEFTLKYGLHMADGKDNIKRNRLKEPDRTKYKLYDILKTEVGRCDNWNVLVANLRRQGVEVRFKHKGQTDEVQGVVFTMNGYHFNGSKVDRRFSYSKIDAALQCNRDEARMSLMPKSYGIDIPNVISDTARGELFSGSLGLLNGNGSSCNATDTEANLEMAEILRRKKKRKKGLRL</sequence>
<dbReference type="PATRIC" id="fig|997883.3.peg.1980"/>
<dbReference type="HOGENOM" id="CLU_022309_0_0_10"/>
<dbReference type="Pfam" id="PF03432">
    <property type="entry name" value="Relaxase"/>
    <property type="match status" value="1"/>
</dbReference>
<dbReference type="InterPro" id="IPR053842">
    <property type="entry name" value="NikA-like"/>
</dbReference>
<protein>
    <recommendedName>
        <fullName evidence="1">MobA/VirD2-like nuclease domain-containing protein</fullName>
    </recommendedName>
</protein>
<evidence type="ECO:0000313" key="3">
    <source>
        <dbReference type="Proteomes" id="UP000003879"/>
    </source>
</evidence>
<dbReference type="EMBL" id="AGXN01000010">
    <property type="protein sequence ID" value="EIY97175.1"/>
    <property type="molecule type" value="Genomic_DNA"/>
</dbReference>
<gene>
    <name evidence="2" type="ORF">HMPREF1056_01888</name>
</gene>
<name>A0A0E2ARC5_BACFG</name>
<evidence type="ECO:0000259" key="1">
    <source>
        <dbReference type="Pfam" id="PF03432"/>
    </source>
</evidence>
<feature type="domain" description="MobA/VirD2-like nuclease" evidence="1">
    <location>
        <begin position="136"/>
        <end position="265"/>
    </location>
</feature>
<reference evidence="2 3" key="1">
    <citation type="submission" date="2012-02" db="EMBL/GenBank/DDBJ databases">
        <title>The Genome Sequence of Bacteroides fragilis CL07T12C05.</title>
        <authorList>
            <consortium name="The Broad Institute Genome Sequencing Platform"/>
            <person name="Earl A."/>
            <person name="Ward D."/>
            <person name="Feldgarden M."/>
            <person name="Gevers D."/>
            <person name="Zitomersky N.L."/>
            <person name="Coyne M.J."/>
            <person name="Comstock L.E."/>
            <person name="Young S.K."/>
            <person name="Zeng Q."/>
            <person name="Gargeya S."/>
            <person name="Fitzgerald M."/>
            <person name="Haas B."/>
            <person name="Abouelleil A."/>
            <person name="Alvarado L."/>
            <person name="Arachchi H.M."/>
            <person name="Berlin A."/>
            <person name="Chapman S.B."/>
            <person name="Gearin G."/>
            <person name="Goldberg J."/>
            <person name="Griggs A."/>
            <person name="Gujja S."/>
            <person name="Hansen M."/>
            <person name="Heiman D."/>
            <person name="Howarth C."/>
            <person name="Larimer J."/>
            <person name="Lui A."/>
            <person name="MacDonald P.J.P."/>
            <person name="McCowen C."/>
            <person name="Montmayeur A."/>
            <person name="Murphy C."/>
            <person name="Neiman D."/>
            <person name="Pearson M."/>
            <person name="Priest M."/>
            <person name="Roberts A."/>
            <person name="Saif S."/>
            <person name="Shea T."/>
            <person name="Sisk P."/>
            <person name="Stolte C."/>
            <person name="Sykes S."/>
            <person name="Wortman J."/>
            <person name="Nusbaum C."/>
            <person name="Birren B."/>
        </authorList>
    </citation>
    <scope>NUCLEOTIDE SEQUENCE [LARGE SCALE GENOMIC DNA]</scope>
    <source>
        <strain evidence="2 3">CL07T12C05</strain>
    </source>
</reference>
<accession>A0A0E2ARC5</accession>
<proteinExistence type="predicted"/>
<dbReference type="AlphaFoldDB" id="A0A0E2ARC5"/>
<dbReference type="Pfam" id="PF21983">
    <property type="entry name" value="NikA-like"/>
    <property type="match status" value="1"/>
</dbReference>
<dbReference type="InterPro" id="IPR005094">
    <property type="entry name" value="Endonuclease_MobA/VirD2"/>
</dbReference>
<dbReference type="Proteomes" id="UP000003879">
    <property type="component" value="Unassembled WGS sequence"/>
</dbReference>
<evidence type="ECO:0000313" key="2">
    <source>
        <dbReference type="EMBL" id="EIY97175.1"/>
    </source>
</evidence>